<dbReference type="EMBL" id="ML977186">
    <property type="protein sequence ID" value="KAF1982305.1"/>
    <property type="molecule type" value="Genomic_DNA"/>
</dbReference>
<reference evidence="1" key="1">
    <citation type="journal article" date="2020" name="Stud. Mycol.">
        <title>101 Dothideomycetes genomes: a test case for predicting lifestyles and emergence of pathogens.</title>
        <authorList>
            <person name="Haridas S."/>
            <person name="Albert R."/>
            <person name="Binder M."/>
            <person name="Bloem J."/>
            <person name="Labutti K."/>
            <person name="Salamov A."/>
            <person name="Andreopoulos B."/>
            <person name="Baker S."/>
            <person name="Barry K."/>
            <person name="Bills G."/>
            <person name="Bluhm B."/>
            <person name="Cannon C."/>
            <person name="Castanera R."/>
            <person name="Culley D."/>
            <person name="Daum C."/>
            <person name="Ezra D."/>
            <person name="Gonzalez J."/>
            <person name="Henrissat B."/>
            <person name="Kuo A."/>
            <person name="Liang C."/>
            <person name="Lipzen A."/>
            <person name="Lutzoni F."/>
            <person name="Magnuson J."/>
            <person name="Mondo S."/>
            <person name="Nolan M."/>
            <person name="Ohm R."/>
            <person name="Pangilinan J."/>
            <person name="Park H.-J."/>
            <person name="Ramirez L."/>
            <person name="Alfaro M."/>
            <person name="Sun H."/>
            <person name="Tritt A."/>
            <person name="Yoshinaga Y."/>
            <person name="Zwiers L.-H."/>
            <person name="Turgeon B."/>
            <person name="Goodwin S."/>
            <person name="Spatafora J."/>
            <person name="Crous P."/>
            <person name="Grigoriev I."/>
        </authorList>
    </citation>
    <scope>NUCLEOTIDE SEQUENCE</scope>
    <source>
        <strain evidence="1">CBS 113979</strain>
    </source>
</reference>
<dbReference type="AlphaFoldDB" id="A0A6G1GMZ9"/>
<proteinExistence type="predicted"/>
<name>A0A6G1GMZ9_9PEZI</name>
<sequence length="155" mass="17440">MSAAGFSVAANAFSVCGLLDITIRGVIEITVLYDRVRSAFQDVQSLLTTLGTLTQILFETQSFVTEHERSLFAIEDNHTLPPALDDTLRDCQRTLADLRILAESSSRKADQGWWVQSFRQTQRAMRNRKVSEYRATIETQKATLIECLARVGRSL</sequence>
<evidence type="ECO:0000313" key="1">
    <source>
        <dbReference type="EMBL" id="KAF1982305.1"/>
    </source>
</evidence>
<dbReference type="OrthoDB" id="539213at2759"/>
<evidence type="ECO:0000313" key="2">
    <source>
        <dbReference type="Proteomes" id="UP000800041"/>
    </source>
</evidence>
<gene>
    <name evidence="1" type="ORF">K402DRAFT_208061</name>
</gene>
<evidence type="ECO:0008006" key="3">
    <source>
        <dbReference type="Google" id="ProtNLM"/>
    </source>
</evidence>
<accession>A0A6G1GMZ9</accession>
<dbReference type="Proteomes" id="UP000800041">
    <property type="component" value="Unassembled WGS sequence"/>
</dbReference>
<organism evidence="1 2">
    <name type="scientific">Aulographum hederae CBS 113979</name>
    <dbReference type="NCBI Taxonomy" id="1176131"/>
    <lineage>
        <taxon>Eukaryota</taxon>
        <taxon>Fungi</taxon>
        <taxon>Dikarya</taxon>
        <taxon>Ascomycota</taxon>
        <taxon>Pezizomycotina</taxon>
        <taxon>Dothideomycetes</taxon>
        <taxon>Pleosporomycetidae</taxon>
        <taxon>Aulographales</taxon>
        <taxon>Aulographaceae</taxon>
    </lineage>
</organism>
<keyword evidence="2" id="KW-1185">Reference proteome</keyword>
<protein>
    <recommendedName>
        <fullName evidence="3">Fungal N-terminal domain-containing protein</fullName>
    </recommendedName>
</protein>